<evidence type="ECO:0000313" key="1">
    <source>
        <dbReference type="EMBL" id="KAJ1177316.1"/>
    </source>
</evidence>
<name>A0AAV7TLH9_PLEWA</name>
<dbReference type="EMBL" id="JANPWB010000006">
    <property type="protein sequence ID" value="KAJ1177316.1"/>
    <property type="molecule type" value="Genomic_DNA"/>
</dbReference>
<gene>
    <name evidence="1" type="ORF">NDU88_002575</name>
</gene>
<reference evidence="1" key="1">
    <citation type="journal article" date="2022" name="bioRxiv">
        <title>Sequencing and chromosome-scale assembly of the giantPleurodeles waltlgenome.</title>
        <authorList>
            <person name="Brown T."/>
            <person name="Elewa A."/>
            <person name="Iarovenko S."/>
            <person name="Subramanian E."/>
            <person name="Araus A.J."/>
            <person name="Petzold A."/>
            <person name="Susuki M."/>
            <person name="Suzuki K.-i.T."/>
            <person name="Hayashi T."/>
            <person name="Toyoda A."/>
            <person name="Oliveira C."/>
            <person name="Osipova E."/>
            <person name="Leigh N.D."/>
            <person name="Simon A."/>
            <person name="Yun M.H."/>
        </authorList>
    </citation>
    <scope>NUCLEOTIDE SEQUENCE</scope>
    <source>
        <strain evidence="1">20211129_DDA</strain>
        <tissue evidence="1">Liver</tissue>
    </source>
</reference>
<comment type="caution">
    <text evidence="1">The sequence shown here is derived from an EMBL/GenBank/DDBJ whole genome shotgun (WGS) entry which is preliminary data.</text>
</comment>
<accession>A0AAV7TLH9</accession>
<protein>
    <submittedName>
        <fullName evidence="1">Uncharacterized protein</fullName>
    </submittedName>
</protein>
<keyword evidence="2" id="KW-1185">Reference proteome</keyword>
<dbReference type="AlphaFoldDB" id="A0AAV7TLH9"/>
<dbReference type="Proteomes" id="UP001066276">
    <property type="component" value="Chromosome 3_2"/>
</dbReference>
<organism evidence="1 2">
    <name type="scientific">Pleurodeles waltl</name>
    <name type="common">Iberian ribbed newt</name>
    <dbReference type="NCBI Taxonomy" id="8319"/>
    <lineage>
        <taxon>Eukaryota</taxon>
        <taxon>Metazoa</taxon>
        <taxon>Chordata</taxon>
        <taxon>Craniata</taxon>
        <taxon>Vertebrata</taxon>
        <taxon>Euteleostomi</taxon>
        <taxon>Amphibia</taxon>
        <taxon>Batrachia</taxon>
        <taxon>Caudata</taxon>
        <taxon>Salamandroidea</taxon>
        <taxon>Salamandridae</taxon>
        <taxon>Pleurodelinae</taxon>
        <taxon>Pleurodeles</taxon>
    </lineage>
</organism>
<sequence length="75" mass="8183">MVRRFGGGTFTMEYHGEGLPWVPPEVEDAVGAAVQERVSQLLWGQVNGILSRLQGGFPLVTERASDAREANPGMR</sequence>
<proteinExistence type="predicted"/>
<evidence type="ECO:0000313" key="2">
    <source>
        <dbReference type="Proteomes" id="UP001066276"/>
    </source>
</evidence>